<evidence type="ECO:0000313" key="2">
    <source>
        <dbReference type="EMBL" id="CAB4145797.1"/>
    </source>
</evidence>
<evidence type="ECO:0000313" key="3">
    <source>
        <dbReference type="EMBL" id="CAB4176603.1"/>
    </source>
</evidence>
<evidence type="ECO:0000259" key="1">
    <source>
        <dbReference type="PROSITE" id="PS51192"/>
    </source>
</evidence>
<protein>
    <submittedName>
        <fullName evidence="2">DEXDc domain containing protein</fullName>
    </submittedName>
</protein>
<dbReference type="PROSITE" id="PS51192">
    <property type="entry name" value="HELICASE_ATP_BIND_1"/>
    <property type="match status" value="1"/>
</dbReference>
<dbReference type="SMART" id="SM00487">
    <property type="entry name" value="DEXDc"/>
    <property type="match status" value="1"/>
</dbReference>
<dbReference type="EMBL" id="LR797150">
    <property type="protein sequence ID" value="CAB4190339.1"/>
    <property type="molecule type" value="Genomic_DNA"/>
</dbReference>
<organism evidence="2">
    <name type="scientific">uncultured Caudovirales phage</name>
    <dbReference type="NCBI Taxonomy" id="2100421"/>
    <lineage>
        <taxon>Viruses</taxon>
        <taxon>Duplodnaviria</taxon>
        <taxon>Heunggongvirae</taxon>
        <taxon>Uroviricota</taxon>
        <taxon>Caudoviricetes</taxon>
        <taxon>Peduoviridae</taxon>
        <taxon>Maltschvirus</taxon>
        <taxon>Maltschvirus maltsch</taxon>
    </lineage>
</organism>
<dbReference type="SUPFAM" id="SSF52540">
    <property type="entry name" value="P-loop containing nucleoside triphosphate hydrolases"/>
    <property type="match status" value="2"/>
</dbReference>
<proteinExistence type="predicted"/>
<sequence length="466" mass="51882">MNNDKYLAFLERKKLMDPCTGMDMIDDLPPVMKDHQRDITNWALRRGRAAIFAGTGLGKTLMELQWADRVSAYTGKPVIVFAPLAVSVQHLREAVKFGLVAHIARTQDDVLSSGVYVTNYQKIGHFDLSKFGGVVLDESSILKSTDGHYRTRLIEECAQIPFRLAATATPAPNDFMELGNHAEFLGVMSYTDMLATFFVHDGGDTQKWRLKGHAENEFWKWMASWAVMIRKPSDLGYANDGYDLPALKQHQHTVGVQYAPSMETGLLFPMEARGLSERISARRDTIEERVGMAAKLTPPDKPFVWWCSLNAESAALTKAIPGAVETLGSDSDETKERKLTDFSEGRTRVLVTKPGVAGFGMNWQHCADTGFVGLNDSFEQVYQAIRRFWRFGQTNPVNVHFIAAETEGAVVANLKRKEADAERMAASMVMHTASISSALIRGMVRTVPDYNPDKPMVIPNWIGEAA</sequence>
<accession>A0A6J5MJ75</accession>
<dbReference type="InterPro" id="IPR027417">
    <property type="entry name" value="P-loop_NTPase"/>
</dbReference>
<gene>
    <name evidence="4" type="ORF">UFOVP1204_62</name>
    <name evidence="2" type="ORF">UFOVP473_39</name>
    <name evidence="3" type="ORF">UFOVP983_39</name>
</gene>
<dbReference type="EMBL" id="LR796939">
    <property type="protein sequence ID" value="CAB4176603.1"/>
    <property type="molecule type" value="Genomic_DNA"/>
</dbReference>
<reference evidence="2" key="1">
    <citation type="submission" date="2020-04" db="EMBL/GenBank/DDBJ databases">
        <authorList>
            <person name="Chiriac C."/>
            <person name="Salcher M."/>
            <person name="Ghai R."/>
            <person name="Kavagutti S V."/>
        </authorList>
    </citation>
    <scope>NUCLEOTIDE SEQUENCE</scope>
</reference>
<dbReference type="InterPro" id="IPR014001">
    <property type="entry name" value="Helicase_ATP-bd"/>
</dbReference>
<dbReference type="Gene3D" id="3.40.50.300">
    <property type="entry name" value="P-loop containing nucleotide triphosphate hydrolases"/>
    <property type="match status" value="2"/>
</dbReference>
<dbReference type="EMBL" id="LR796459">
    <property type="protein sequence ID" value="CAB4145797.1"/>
    <property type="molecule type" value="Genomic_DNA"/>
</dbReference>
<feature type="domain" description="Helicase ATP-binding" evidence="1">
    <location>
        <begin position="40"/>
        <end position="188"/>
    </location>
</feature>
<name>A0A6J5MJ75_9CAUD</name>
<evidence type="ECO:0000313" key="4">
    <source>
        <dbReference type="EMBL" id="CAB4190339.1"/>
    </source>
</evidence>